<dbReference type="InterPro" id="IPR027417">
    <property type="entry name" value="P-loop_NTPase"/>
</dbReference>
<name>A0A6C0HS84_9ZZZZ</name>
<dbReference type="SUPFAM" id="SSF52540">
    <property type="entry name" value="P-loop containing nucleoside triphosphate hydrolases"/>
    <property type="match status" value="1"/>
</dbReference>
<dbReference type="AlphaFoldDB" id="A0A6C0HS84"/>
<accession>A0A6C0HS84</accession>
<organism evidence="1">
    <name type="scientific">viral metagenome</name>
    <dbReference type="NCBI Taxonomy" id="1070528"/>
    <lineage>
        <taxon>unclassified sequences</taxon>
        <taxon>metagenomes</taxon>
        <taxon>organismal metagenomes</taxon>
    </lineage>
</organism>
<sequence>MLMHDFLQKTELHPKLNSVVKCIPSNIEMFRNVIIYGSEYSGKYTQALRIISKFSHSSLKYEKKLTITSKELREAFILKMSDIHYEIDMFLLNCNSKIIWHSIYQQIVDIISLQKVKHGIILCKNFHCIHNDLLDIFYSYMQTDFNSVKIHFILITEELSFIPCNIVDCCEVLNIPKPYKANLIKCNKIQSDIVFEKQIVETIIKTLEKPNFVTIRNSLYDIFIYQLNIYLCIWMLCKKMQKKDLNKMFHILLSFFHGYNNNYRHIYHIELFIYNCLNIK</sequence>
<protein>
    <submittedName>
        <fullName evidence="1">Uncharacterized protein</fullName>
    </submittedName>
</protein>
<reference evidence="1" key="1">
    <citation type="journal article" date="2020" name="Nature">
        <title>Giant virus diversity and host interactions through global metagenomics.</title>
        <authorList>
            <person name="Schulz F."/>
            <person name="Roux S."/>
            <person name="Paez-Espino D."/>
            <person name="Jungbluth S."/>
            <person name="Walsh D.A."/>
            <person name="Denef V.J."/>
            <person name="McMahon K.D."/>
            <person name="Konstantinidis K.T."/>
            <person name="Eloe-Fadrosh E.A."/>
            <person name="Kyrpides N.C."/>
            <person name="Woyke T."/>
        </authorList>
    </citation>
    <scope>NUCLEOTIDE SEQUENCE</scope>
    <source>
        <strain evidence="1">GVMAG-M-3300023184-167</strain>
    </source>
</reference>
<proteinExistence type="predicted"/>
<dbReference type="Gene3D" id="3.40.50.300">
    <property type="entry name" value="P-loop containing nucleotide triphosphate hydrolases"/>
    <property type="match status" value="1"/>
</dbReference>
<evidence type="ECO:0000313" key="1">
    <source>
        <dbReference type="EMBL" id="QHT83197.1"/>
    </source>
</evidence>
<dbReference type="EMBL" id="MN740006">
    <property type="protein sequence ID" value="QHT83197.1"/>
    <property type="molecule type" value="Genomic_DNA"/>
</dbReference>